<evidence type="ECO:0000256" key="7">
    <source>
        <dbReference type="ARBA" id="ARBA00023235"/>
    </source>
</evidence>
<dbReference type="PANTHER" id="PTHR47861:SF3">
    <property type="entry name" value="FKBP-TYPE PEPTIDYL-PROLYL CIS-TRANS ISOMERASE SLYD"/>
    <property type="match status" value="1"/>
</dbReference>
<feature type="domain" description="PPIase FKBP-type" evidence="11">
    <location>
        <begin position="7"/>
        <end position="126"/>
    </location>
</feature>
<evidence type="ECO:0000259" key="11">
    <source>
        <dbReference type="PROSITE" id="PS50059"/>
    </source>
</evidence>
<dbReference type="AlphaFoldDB" id="Q39Z20"/>
<dbReference type="STRING" id="269799.Gmet_0259"/>
<dbReference type="HOGENOM" id="CLU_098197_2_1_7"/>
<evidence type="ECO:0000256" key="10">
    <source>
        <dbReference type="RuleBase" id="RU003915"/>
    </source>
</evidence>
<evidence type="ECO:0000256" key="9">
    <source>
        <dbReference type="PROSITE-ProRule" id="PRU00277"/>
    </source>
</evidence>
<evidence type="ECO:0000256" key="2">
    <source>
        <dbReference type="ARBA" id="ARBA00004496"/>
    </source>
</evidence>
<reference evidence="12 13" key="2">
    <citation type="journal article" date="2009" name="BMC Microbiol.">
        <title>The genome sequence of Geobacter metallireducens: features of metabolism, physiology and regulation common and dissimilar to Geobacter sulfurreducens.</title>
        <authorList>
            <person name="Aklujkar M."/>
            <person name="Krushkal J."/>
            <person name="DiBartolo G."/>
            <person name="Lapidus A."/>
            <person name="Land M.L."/>
            <person name="Lovley D.R."/>
        </authorList>
    </citation>
    <scope>NUCLEOTIDE SEQUENCE [LARGE SCALE GENOMIC DNA]</scope>
    <source>
        <strain evidence="13">ATCC 53774 / DSM 7210 / GS-15</strain>
    </source>
</reference>
<evidence type="ECO:0000256" key="3">
    <source>
        <dbReference type="ARBA" id="ARBA00006577"/>
    </source>
</evidence>
<dbReference type="PANTHER" id="PTHR47861">
    <property type="entry name" value="FKBP-TYPE PEPTIDYL-PROLYL CIS-TRANS ISOMERASE SLYD"/>
    <property type="match status" value="1"/>
</dbReference>
<dbReference type="eggNOG" id="COG1047">
    <property type="taxonomic scope" value="Bacteria"/>
</dbReference>
<keyword evidence="4" id="KW-0963">Cytoplasm</keyword>
<name>Q39Z20_GEOMG</name>
<reference evidence="12 13" key="1">
    <citation type="submission" date="2005-10" db="EMBL/GenBank/DDBJ databases">
        <title>Complete sequence of Geobacter metallireducens GS-15.</title>
        <authorList>
            <consortium name="US DOE Joint Genome Institute"/>
            <person name="Copeland A."/>
            <person name="Lucas S."/>
            <person name="Lapidus A."/>
            <person name="Barry K."/>
            <person name="Detter J.C."/>
            <person name="Glavina T."/>
            <person name="Hammon N."/>
            <person name="Israni S."/>
            <person name="Pitluck S."/>
            <person name="Di Bartolo G."/>
            <person name="Chain P."/>
            <person name="Schmutz J."/>
            <person name="Larimer F."/>
            <person name="Land M."/>
            <person name="Kyrpides N."/>
            <person name="Ivanova N."/>
            <person name="Richardson P."/>
        </authorList>
    </citation>
    <scope>NUCLEOTIDE SEQUENCE [LARGE SCALE GENOMIC DNA]</scope>
    <source>
        <strain evidence="13">ATCC 53774 / DSM 7210 / GS-15</strain>
    </source>
</reference>
<gene>
    <name evidence="12" type="ordered locus">Gmet_0259</name>
</gene>
<protein>
    <recommendedName>
        <fullName evidence="10">Peptidyl-prolyl cis-trans isomerase</fullName>
        <ecNumber evidence="10">5.2.1.8</ecNumber>
    </recommendedName>
</protein>
<comment type="similarity">
    <text evidence="3 10">Belongs to the FKBP-type PPIase family.</text>
</comment>
<sequence length="167" mass="18066">MKQAQKGDRVKIDFTGKLEDGTVFDSTREVECCESDDCGCESDHGCDDDDCSCEAGPMEITIGGGEFFEQVEEALIGMAPGEKKTVTIPAEDAFGEYDEEKVFTVPKSDLPADLVPEVGLELVLANDDEEEIGVAVVEVTADSVTFDANHPLAGEDLTYEFELVEIL</sequence>
<accession>Q39Z20</accession>
<comment type="subcellular location">
    <subcellularLocation>
        <location evidence="2">Cytoplasm</location>
    </subcellularLocation>
</comment>
<dbReference type="KEGG" id="gme:Gmet_0259"/>
<comment type="function">
    <text evidence="8">Also involved in hydrogenase metallocenter assembly, probably by participating in the nickel insertion step. This function in hydrogenase biosynthesis requires chaperone activity and the presence of the metal-binding domain, but not PPIase activity.</text>
</comment>
<dbReference type="PROSITE" id="PS50059">
    <property type="entry name" value="FKBP_PPIASE"/>
    <property type="match status" value="1"/>
</dbReference>
<evidence type="ECO:0000256" key="4">
    <source>
        <dbReference type="ARBA" id="ARBA00022490"/>
    </source>
</evidence>
<dbReference type="SUPFAM" id="SSF54534">
    <property type="entry name" value="FKBP-like"/>
    <property type="match status" value="1"/>
</dbReference>
<evidence type="ECO:0000313" key="13">
    <source>
        <dbReference type="Proteomes" id="UP000007073"/>
    </source>
</evidence>
<keyword evidence="5 9" id="KW-0697">Rotamase</keyword>
<organism evidence="12 13">
    <name type="scientific">Geobacter metallireducens (strain ATCC 53774 / DSM 7210 / GS-15)</name>
    <dbReference type="NCBI Taxonomy" id="269799"/>
    <lineage>
        <taxon>Bacteria</taxon>
        <taxon>Pseudomonadati</taxon>
        <taxon>Thermodesulfobacteriota</taxon>
        <taxon>Desulfuromonadia</taxon>
        <taxon>Geobacterales</taxon>
        <taxon>Geobacteraceae</taxon>
        <taxon>Geobacter</taxon>
    </lineage>
</organism>
<dbReference type="Proteomes" id="UP000007073">
    <property type="component" value="Chromosome"/>
</dbReference>
<proteinExistence type="inferred from homology"/>
<keyword evidence="13" id="KW-1185">Reference proteome</keyword>
<dbReference type="EC" id="5.2.1.8" evidence="10"/>
<dbReference type="GO" id="GO:0042026">
    <property type="term" value="P:protein refolding"/>
    <property type="evidence" value="ECO:0007669"/>
    <property type="project" value="UniProtKB-ARBA"/>
</dbReference>
<dbReference type="Pfam" id="PF00254">
    <property type="entry name" value="FKBP_C"/>
    <property type="match status" value="1"/>
</dbReference>
<dbReference type="InterPro" id="IPR001179">
    <property type="entry name" value="PPIase_FKBP_dom"/>
</dbReference>
<dbReference type="RefSeq" id="WP_004513576.1">
    <property type="nucleotide sequence ID" value="NC_007517.1"/>
</dbReference>
<keyword evidence="6" id="KW-0143">Chaperone</keyword>
<dbReference type="EMBL" id="CP000148">
    <property type="protein sequence ID" value="ABB30504.1"/>
    <property type="molecule type" value="Genomic_DNA"/>
</dbReference>
<dbReference type="InterPro" id="IPR046357">
    <property type="entry name" value="PPIase_dom_sf"/>
</dbReference>
<evidence type="ECO:0000256" key="1">
    <source>
        <dbReference type="ARBA" id="ARBA00000971"/>
    </source>
</evidence>
<evidence type="ECO:0000256" key="6">
    <source>
        <dbReference type="ARBA" id="ARBA00023186"/>
    </source>
</evidence>
<dbReference type="GO" id="GO:0005737">
    <property type="term" value="C:cytoplasm"/>
    <property type="evidence" value="ECO:0007669"/>
    <property type="project" value="UniProtKB-SubCell"/>
</dbReference>
<keyword evidence="7 9" id="KW-0413">Isomerase</keyword>
<evidence type="ECO:0000313" key="12">
    <source>
        <dbReference type="EMBL" id="ABB30504.1"/>
    </source>
</evidence>
<evidence type="ECO:0000256" key="8">
    <source>
        <dbReference type="ARBA" id="ARBA00037071"/>
    </source>
</evidence>
<dbReference type="Gene3D" id="3.10.50.40">
    <property type="match status" value="1"/>
</dbReference>
<evidence type="ECO:0000256" key="5">
    <source>
        <dbReference type="ARBA" id="ARBA00023110"/>
    </source>
</evidence>
<comment type="catalytic activity">
    <reaction evidence="1 9 10">
        <text>[protein]-peptidylproline (omega=180) = [protein]-peptidylproline (omega=0)</text>
        <dbReference type="Rhea" id="RHEA:16237"/>
        <dbReference type="Rhea" id="RHEA-COMP:10747"/>
        <dbReference type="Rhea" id="RHEA-COMP:10748"/>
        <dbReference type="ChEBI" id="CHEBI:83833"/>
        <dbReference type="ChEBI" id="CHEBI:83834"/>
        <dbReference type="EC" id="5.2.1.8"/>
    </reaction>
</comment>
<dbReference type="GO" id="GO:0003755">
    <property type="term" value="F:peptidyl-prolyl cis-trans isomerase activity"/>
    <property type="evidence" value="ECO:0007669"/>
    <property type="project" value="UniProtKB-UniRule"/>
</dbReference>